<keyword evidence="2" id="KW-1185">Reference proteome</keyword>
<organism evidence="1 2">
    <name type="scientific">Pilimelia anulata</name>
    <dbReference type="NCBI Taxonomy" id="53371"/>
    <lineage>
        <taxon>Bacteria</taxon>
        <taxon>Bacillati</taxon>
        <taxon>Actinomycetota</taxon>
        <taxon>Actinomycetes</taxon>
        <taxon>Micromonosporales</taxon>
        <taxon>Micromonosporaceae</taxon>
        <taxon>Pilimelia</taxon>
    </lineage>
</organism>
<proteinExistence type="predicted"/>
<sequence length="338" mass="36679">MSRIIRELREMWRPLDPALDCSLPDPGVREAELRRILGAPLDGALPVDPPPRVGRLRRTVFAAAGAVAAGGVLVVANPAQGPAFAATPAPLTGLQNSSTPAAAELRAILARTTAMAPERRRDIDWMRLQSWSLNSEISKSVTSAVVPEETEIERRGDGSATITIRLGEPVAERGGIRDRVETWWKLRDEQPRTESFGAGGYPSAWPVNERPPTNPATLRNWLLYGSKPADEAEVLRAVNDLSHERTLRRDERAALLTVLTDLKNLRYAGRVTDRAERAGEAFTLDSAAFGLPIRYTLVLDSATGAVLSMEELLTGDAPGLNVKAPAVIKYTTFTPVAP</sequence>
<protein>
    <recommendedName>
        <fullName evidence="3">CU044_5270 family protein</fullName>
    </recommendedName>
</protein>
<evidence type="ECO:0000313" key="2">
    <source>
        <dbReference type="Proteomes" id="UP000649739"/>
    </source>
</evidence>
<dbReference type="AlphaFoldDB" id="A0A8J3FB38"/>
<name>A0A8J3FB38_9ACTN</name>
<dbReference type="EMBL" id="BMQB01000001">
    <property type="protein sequence ID" value="GGJ80053.1"/>
    <property type="molecule type" value="Genomic_DNA"/>
</dbReference>
<dbReference type="Proteomes" id="UP000649739">
    <property type="component" value="Unassembled WGS sequence"/>
</dbReference>
<comment type="caution">
    <text evidence="1">The sequence shown here is derived from an EMBL/GenBank/DDBJ whole genome shotgun (WGS) entry which is preliminary data.</text>
</comment>
<accession>A0A8J3FB38</accession>
<evidence type="ECO:0000313" key="1">
    <source>
        <dbReference type="EMBL" id="GGJ80053.1"/>
    </source>
</evidence>
<reference evidence="1" key="2">
    <citation type="submission" date="2020-09" db="EMBL/GenBank/DDBJ databases">
        <authorList>
            <person name="Sun Q."/>
            <person name="Ohkuma M."/>
        </authorList>
    </citation>
    <scope>NUCLEOTIDE SEQUENCE</scope>
    <source>
        <strain evidence="1">JCM 3090</strain>
    </source>
</reference>
<evidence type="ECO:0008006" key="3">
    <source>
        <dbReference type="Google" id="ProtNLM"/>
    </source>
</evidence>
<gene>
    <name evidence="1" type="ORF">GCM10010123_07420</name>
</gene>
<reference evidence="1" key="1">
    <citation type="journal article" date="2014" name="Int. J. Syst. Evol. Microbiol.">
        <title>Complete genome sequence of Corynebacterium casei LMG S-19264T (=DSM 44701T), isolated from a smear-ripened cheese.</title>
        <authorList>
            <consortium name="US DOE Joint Genome Institute (JGI-PGF)"/>
            <person name="Walter F."/>
            <person name="Albersmeier A."/>
            <person name="Kalinowski J."/>
            <person name="Ruckert C."/>
        </authorList>
    </citation>
    <scope>NUCLEOTIDE SEQUENCE</scope>
    <source>
        <strain evidence="1">JCM 3090</strain>
    </source>
</reference>